<reference evidence="17" key="1">
    <citation type="submission" date="2018-08" db="EMBL/GenBank/DDBJ databases">
        <authorList>
            <person name="Rossello M."/>
        </authorList>
    </citation>
    <scope>NUCLEOTIDE SEQUENCE [LARGE SCALE GENOMIC DNA]</scope>
    <source>
        <strain evidence="17">cv. Chinese Spring</strain>
    </source>
</reference>
<organism evidence="17">
    <name type="scientific">Triticum aestivum</name>
    <name type="common">Wheat</name>
    <dbReference type="NCBI Taxonomy" id="4565"/>
    <lineage>
        <taxon>Eukaryota</taxon>
        <taxon>Viridiplantae</taxon>
        <taxon>Streptophyta</taxon>
        <taxon>Embryophyta</taxon>
        <taxon>Tracheophyta</taxon>
        <taxon>Spermatophyta</taxon>
        <taxon>Magnoliopsida</taxon>
        <taxon>Liliopsida</taxon>
        <taxon>Poales</taxon>
        <taxon>Poaceae</taxon>
        <taxon>BOP clade</taxon>
        <taxon>Pooideae</taxon>
        <taxon>Triticodae</taxon>
        <taxon>Triticeae</taxon>
        <taxon>Triticinae</taxon>
        <taxon>Triticum</taxon>
    </lineage>
</organism>
<dbReference type="InterPro" id="IPR008271">
    <property type="entry name" value="Ser/Thr_kinase_AS"/>
</dbReference>
<feature type="region of interest" description="Disordered" evidence="15">
    <location>
        <begin position="72"/>
        <end position="100"/>
    </location>
</feature>
<dbReference type="Gramene" id="TraesCLE_scaffold_130532_01G000100.1">
    <property type="protein sequence ID" value="TraesCLE_scaffold_130532_01G000100.1"/>
    <property type="gene ID" value="TraesCLE_scaffold_130532_01G000100"/>
</dbReference>
<comment type="similarity">
    <text evidence="14">Belongs to the protein kinase superfamily.</text>
</comment>
<dbReference type="Proteomes" id="UP000019116">
    <property type="component" value="Chromosome 4D"/>
</dbReference>
<dbReference type="Gramene" id="TraesJAG4D03G02422550.1">
    <property type="protein sequence ID" value="TraesJAG4D03G02422550.1"/>
    <property type="gene ID" value="TraesJAG4D03G02422550"/>
</dbReference>
<comment type="function">
    <text evidence="11">Activates SnRK1.1/KIN10 and SnRK1.2/KIN11 by phosphorylation of their activation-loop 'Thr-198' and 'Thr-176', respectively. Required for the regulation by SnRK1 kinases of the transcription of a large set of genes, the modification the activity of metabolic enzymes, and the control of various nutrient-responsive cellular developmental processes.</text>
</comment>
<keyword evidence="4" id="KW-0945">Host-virus interaction</keyword>
<evidence type="ECO:0000256" key="10">
    <source>
        <dbReference type="ARBA" id="ARBA00048679"/>
    </source>
</evidence>
<dbReference type="GO" id="GO:0005737">
    <property type="term" value="C:cytoplasm"/>
    <property type="evidence" value="ECO:0000318"/>
    <property type="project" value="GO_Central"/>
</dbReference>
<dbReference type="SMR" id="A0A3B6JED7"/>
<evidence type="ECO:0000256" key="15">
    <source>
        <dbReference type="SAM" id="MobiDB-lite"/>
    </source>
</evidence>
<reference evidence="17" key="2">
    <citation type="submission" date="2018-10" db="UniProtKB">
        <authorList>
            <consortium name="EnsemblPlants"/>
        </authorList>
    </citation>
    <scope>IDENTIFICATION</scope>
</reference>
<keyword evidence="3" id="KW-0597">Phosphoprotein</keyword>
<dbReference type="FunFam" id="3.30.200.20:FF:000206">
    <property type="entry name" value="Serine/threonine-protein kinase Ssp1"/>
    <property type="match status" value="1"/>
</dbReference>
<dbReference type="SMART" id="SM00220">
    <property type="entry name" value="S_TKc"/>
    <property type="match status" value="1"/>
</dbReference>
<dbReference type="FunFam" id="1.10.510.10:FF:000747">
    <property type="entry name" value="Serine/threonine-protein kinase GRIK2"/>
    <property type="match status" value="1"/>
</dbReference>
<dbReference type="AlphaFoldDB" id="A0A3B6JED7"/>
<dbReference type="Gramene" id="TraesMAC4D03G02423560.1">
    <property type="protein sequence ID" value="TraesMAC4D03G02423560.1"/>
    <property type="gene ID" value="TraesMAC4D03G02423560"/>
</dbReference>
<dbReference type="InterPro" id="IPR011009">
    <property type="entry name" value="Kinase-like_dom_sf"/>
</dbReference>
<comment type="subunit">
    <text evidence="12">Associates with the SNF1-related protein kinase (SnRK) complex. Interacts with AL1, a geminivirus (TGMV) protein essential for viral replication.</text>
</comment>
<keyword evidence="7" id="KW-0418">Kinase</keyword>
<dbReference type="Gramene" id="TraesCS4D02G045900.1">
    <property type="protein sequence ID" value="TraesCS4D02G045900.1"/>
    <property type="gene ID" value="TraesCS4D02G045900"/>
</dbReference>
<dbReference type="KEGG" id="taes:123095868"/>
<feature type="compositionally biased region" description="Basic and acidic residues" evidence="15">
    <location>
        <begin position="75"/>
        <end position="100"/>
    </location>
</feature>
<feature type="domain" description="Protein kinase" evidence="16">
    <location>
        <begin position="141"/>
        <end position="397"/>
    </location>
</feature>
<evidence type="ECO:0000256" key="1">
    <source>
        <dbReference type="ARBA" id="ARBA00012513"/>
    </source>
</evidence>
<dbReference type="Gramene" id="TraesARI4D03G02463750.1">
    <property type="protein sequence ID" value="TraesARI4D03G02463750.1"/>
    <property type="gene ID" value="TraesARI4D03G02463750"/>
</dbReference>
<dbReference type="Gramene" id="TraesWEE_scaffold_095400_01G000200.1">
    <property type="protein sequence ID" value="TraesWEE_scaffold_095400_01G000200.1"/>
    <property type="gene ID" value="TraesWEE_scaffold_095400_01G000200"/>
</dbReference>
<evidence type="ECO:0000256" key="4">
    <source>
        <dbReference type="ARBA" id="ARBA00022581"/>
    </source>
</evidence>
<dbReference type="GO" id="GO:0009615">
    <property type="term" value="P:response to virus"/>
    <property type="evidence" value="ECO:0007669"/>
    <property type="project" value="UniProtKB-ARBA"/>
</dbReference>
<dbReference type="GeneID" id="123095868"/>
<dbReference type="InterPro" id="IPR017441">
    <property type="entry name" value="Protein_kinase_ATP_BS"/>
</dbReference>
<dbReference type="PROSITE" id="PS00107">
    <property type="entry name" value="PROTEIN_KINASE_ATP"/>
    <property type="match status" value="1"/>
</dbReference>
<evidence type="ECO:0000256" key="11">
    <source>
        <dbReference type="ARBA" id="ARBA00054601"/>
    </source>
</evidence>
<dbReference type="RefSeq" id="XP_044373375.1">
    <property type="nucleotide sequence ID" value="XM_044517440.1"/>
</dbReference>
<evidence type="ECO:0000259" key="16">
    <source>
        <dbReference type="PROSITE" id="PS50011"/>
    </source>
</evidence>
<dbReference type="CDD" id="cd14008">
    <property type="entry name" value="STKc_LKB1_CaMKK"/>
    <property type="match status" value="1"/>
</dbReference>
<dbReference type="InterPro" id="IPR000719">
    <property type="entry name" value="Prot_kinase_dom"/>
</dbReference>
<evidence type="ECO:0000256" key="2">
    <source>
        <dbReference type="ARBA" id="ARBA00022527"/>
    </source>
</evidence>
<dbReference type="Gramene" id="TraesJUL4D03G02444110.1">
    <property type="protein sequence ID" value="TraesJUL4D03G02444110.1"/>
    <property type="gene ID" value="TraesJUL4D03G02444110"/>
</dbReference>
<dbReference type="OMA" id="AENGMVC"/>
<dbReference type="STRING" id="4565.A0A3B6JED7"/>
<dbReference type="SUPFAM" id="SSF56112">
    <property type="entry name" value="Protein kinase-like (PK-like)"/>
    <property type="match status" value="1"/>
</dbReference>
<accession>A0A3B6JED7</accession>
<dbReference type="PANTHER" id="PTHR24346:SF69">
    <property type="entry name" value="PROTEIN KINASE DOMAIN-CONTAINING PROTEIN"/>
    <property type="match status" value="1"/>
</dbReference>
<evidence type="ECO:0000313" key="17">
    <source>
        <dbReference type="EnsemblPlants" id="TraesCS4D02G045900.1"/>
    </source>
</evidence>
<sequence length="426" mass="47827">MADLTDMGCCSCFSFLRKPSVKVGRPRDTDGMLSKDLLKRQTSEDFDGSFYTGDDPDLSFYNGDGIDRSFFNGDDPDRSFYERDGTDYNHESDDEPPRKRSEDIILTRAQSGFACRESLVKETKKVVRSEDDLGNKMINQYVHLGKIGAGSYGKVVLYRNIEDGKLYAVKVLNKPHMMKVRVVRSETAMTDVIREVSLMKMLSHPNIVNLIEVIDDPNSDKFYMVLEYVEGKIVWDKGIGEATCRKYLRDIISGVIYLHSHNIIHSDIKPDNLLVTSTGNVKIGDFSVSQIFEDDDDMLRRSPGTPVFTAPECCQGSAYHGRASDTWAVGVTLYCMITGRYPFLGETLQETYDKIVNDPADIPSNVSPQLVDLLERLLCKDPGDRITLEAAAAHPWVAGDEGPVPEYMCRCGFGRRKRNGSQEAVQ</sequence>
<evidence type="ECO:0000256" key="7">
    <source>
        <dbReference type="ARBA" id="ARBA00022777"/>
    </source>
</evidence>
<keyword evidence="6 13" id="KW-0547">Nucleotide-binding</keyword>
<dbReference type="PROSITE" id="PS00108">
    <property type="entry name" value="PROTEIN_KINASE_ST"/>
    <property type="match status" value="1"/>
</dbReference>
<dbReference type="GO" id="GO:0035556">
    <property type="term" value="P:intracellular signal transduction"/>
    <property type="evidence" value="ECO:0000318"/>
    <property type="project" value="GO_Central"/>
</dbReference>
<dbReference type="Pfam" id="PF00069">
    <property type="entry name" value="Pkinase"/>
    <property type="match status" value="1"/>
</dbReference>
<proteinExistence type="inferred from homology"/>
<evidence type="ECO:0000256" key="13">
    <source>
        <dbReference type="PROSITE-ProRule" id="PRU10141"/>
    </source>
</evidence>
<dbReference type="Gramene" id="TraesSTA4D03G02420490.1">
    <property type="protein sequence ID" value="TraesSTA4D03G02420490.1"/>
    <property type="gene ID" value="TraesSTA4D03G02420490"/>
</dbReference>
<protein>
    <recommendedName>
        <fullName evidence="1">non-specific serine/threonine protein kinase</fullName>
        <ecNumber evidence="1">2.7.11.1</ecNumber>
    </recommendedName>
</protein>
<evidence type="ECO:0000256" key="14">
    <source>
        <dbReference type="RuleBase" id="RU000304"/>
    </source>
</evidence>
<dbReference type="Gene3D" id="3.30.200.20">
    <property type="entry name" value="Phosphorylase Kinase, domain 1"/>
    <property type="match status" value="1"/>
</dbReference>
<dbReference type="Gene3D" id="1.10.510.10">
    <property type="entry name" value="Transferase(Phosphotransferase) domain 1"/>
    <property type="match status" value="1"/>
</dbReference>
<evidence type="ECO:0000256" key="3">
    <source>
        <dbReference type="ARBA" id="ARBA00022553"/>
    </source>
</evidence>
<keyword evidence="8 13" id="KW-0067">ATP-binding</keyword>
<evidence type="ECO:0000256" key="12">
    <source>
        <dbReference type="ARBA" id="ARBA00066296"/>
    </source>
</evidence>
<dbReference type="Gramene" id="TraesCAD_scaffold_072703_01G000100.1">
    <property type="protein sequence ID" value="TraesCAD_scaffold_072703_01G000100.1"/>
    <property type="gene ID" value="TraesCAD_scaffold_072703_01G000100"/>
</dbReference>
<dbReference type="Gramene" id="TraesNOR4D03G02443220.1">
    <property type="protein sequence ID" value="TraesNOR4D03G02443220.1"/>
    <property type="gene ID" value="TraesNOR4D03G02443220"/>
</dbReference>
<comment type="catalytic activity">
    <reaction evidence="10">
        <text>L-seryl-[protein] + ATP = O-phospho-L-seryl-[protein] + ADP + H(+)</text>
        <dbReference type="Rhea" id="RHEA:17989"/>
        <dbReference type="Rhea" id="RHEA-COMP:9863"/>
        <dbReference type="Rhea" id="RHEA-COMP:11604"/>
        <dbReference type="ChEBI" id="CHEBI:15378"/>
        <dbReference type="ChEBI" id="CHEBI:29999"/>
        <dbReference type="ChEBI" id="CHEBI:30616"/>
        <dbReference type="ChEBI" id="CHEBI:83421"/>
        <dbReference type="ChEBI" id="CHEBI:456216"/>
        <dbReference type="EC" id="2.7.11.1"/>
    </reaction>
</comment>
<keyword evidence="5" id="KW-0808">Transferase</keyword>
<dbReference type="GO" id="GO:0004674">
    <property type="term" value="F:protein serine/threonine kinase activity"/>
    <property type="evidence" value="ECO:0000318"/>
    <property type="project" value="GO_Central"/>
</dbReference>
<keyword evidence="18" id="KW-1185">Reference proteome</keyword>
<dbReference type="Gramene" id="TraesPARA_EIv1.0_1416530.1">
    <property type="protein sequence ID" value="TraesPARA_EIv1.0_1416530.1.CDS"/>
    <property type="gene ID" value="TraesPARA_EIv1.0_1416530"/>
</dbReference>
<dbReference type="Gramene" id="TraesKAR4D01G0017350.1">
    <property type="protein sequence ID" value="cds.TraesKAR4D01G0017350.1"/>
    <property type="gene ID" value="TraesKAR4D01G0017350"/>
</dbReference>
<comment type="catalytic activity">
    <reaction evidence="9">
        <text>L-threonyl-[protein] + ATP = O-phospho-L-threonyl-[protein] + ADP + H(+)</text>
        <dbReference type="Rhea" id="RHEA:46608"/>
        <dbReference type="Rhea" id="RHEA-COMP:11060"/>
        <dbReference type="Rhea" id="RHEA-COMP:11605"/>
        <dbReference type="ChEBI" id="CHEBI:15378"/>
        <dbReference type="ChEBI" id="CHEBI:30013"/>
        <dbReference type="ChEBI" id="CHEBI:30616"/>
        <dbReference type="ChEBI" id="CHEBI:61977"/>
        <dbReference type="ChEBI" id="CHEBI:456216"/>
        <dbReference type="EC" id="2.7.11.1"/>
    </reaction>
</comment>
<evidence type="ECO:0000256" key="6">
    <source>
        <dbReference type="ARBA" id="ARBA00022741"/>
    </source>
</evidence>
<evidence type="ECO:0000256" key="5">
    <source>
        <dbReference type="ARBA" id="ARBA00022679"/>
    </source>
</evidence>
<name>A0A3B6JED7_WHEAT</name>
<dbReference type="GO" id="GO:0005524">
    <property type="term" value="F:ATP binding"/>
    <property type="evidence" value="ECO:0007669"/>
    <property type="project" value="UniProtKB-UniRule"/>
</dbReference>
<evidence type="ECO:0000256" key="9">
    <source>
        <dbReference type="ARBA" id="ARBA00047899"/>
    </source>
</evidence>
<gene>
    <name evidence="17" type="primary">LOC123095868</name>
</gene>
<dbReference type="Gramene" id="TraesSYM4D03G02452440.1">
    <property type="protein sequence ID" value="TraesSYM4D03G02452440.1"/>
    <property type="gene ID" value="TraesSYM4D03G02452440"/>
</dbReference>
<dbReference type="Gramene" id="TraesLDM4D03G02427300.1">
    <property type="protein sequence ID" value="TraesLDM4D03G02427300.1"/>
    <property type="gene ID" value="TraesLDM4D03G02427300"/>
</dbReference>
<dbReference type="OrthoDB" id="68483at2759"/>
<dbReference type="PaxDb" id="4565-Traes_4DS_9268B46A7.1"/>
<dbReference type="Gramene" id="TraesCS4D03G0082000.1">
    <property type="protein sequence ID" value="TraesCS4D03G0082000.1.CDS"/>
    <property type="gene ID" value="TraesCS4D03G0082000"/>
</dbReference>
<dbReference type="EnsemblPlants" id="TraesCS4D02G045900.1">
    <property type="protein sequence ID" value="TraesCS4D02G045900.1"/>
    <property type="gene ID" value="TraesCS4D02G045900"/>
</dbReference>
<dbReference type="PANTHER" id="PTHR24346">
    <property type="entry name" value="MAP/MICROTUBULE AFFINITY-REGULATING KINASE"/>
    <property type="match status" value="1"/>
</dbReference>
<dbReference type="Gramene" id="TraesLAC4D03G02378660.1">
    <property type="protein sequence ID" value="TraesLAC4D03G02378660.1"/>
    <property type="gene ID" value="TraesLAC4D03G02378660"/>
</dbReference>
<dbReference type="PROSITE" id="PS50011">
    <property type="entry name" value="PROTEIN_KINASE_DOM"/>
    <property type="match status" value="1"/>
</dbReference>
<evidence type="ECO:0000256" key="8">
    <source>
        <dbReference type="ARBA" id="ARBA00022840"/>
    </source>
</evidence>
<feature type="binding site" evidence="13">
    <location>
        <position position="170"/>
    </location>
    <ligand>
        <name>ATP</name>
        <dbReference type="ChEBI" id="CHEBI:30616"/>
    </ligand>
</feature>
<keyword evidence="2 14" id="KW-0723">Serine/threonine-protein kinase</keyword>
<dbReference type="EC" id="2.7.11.1" evidence="1"/>
<evidence type="ECO:0000313" key="18">
    <source>
        <dbReference type="Proteomes" id="UP000019116"/>
    </source>
</evidence>
<dbReference type="Gramene" id="TraesROB_scaffold_053924_01G000200.1">
    <property type="protein sequence ID" value="TraesROB_scaffold_053924_01G000200.1"/>
    <property type="gene ID" value="TraesROB_scaffold_053924_01G000200"/>
</dbReference>